<reference evidence="2" key="1">
    <citation type="submission" date="2020-05" db="EMBL/GenBank/DDBJ databases">
        <authorList>
            <person name="Chiriac C."/>
            <person name="Salcher M."/>
            <person name="Ghai R."/>
            <person name="Kavagutti S V."/>
        </authorList>
    </citation>
    <scope>NUCLEOTIDE SEQUENCE</scope>
</reference>
<evidence type="ECO:0000313" key="2">
    <source>
        <dbReference type="EMBL" id="CAB4965971.1"/>
    </source>
</evidence>
<accession>A0A6J7LCS5</accession>
<dbReference type="EMBL" id="CAFBNJ010000163">
    <property type="protein sequence ID" value="CAB4965971.1"/>
    <property type="molecule type" value="Genomic_DNA"/>
</dbReference>
<protein>
    <submittedName>
        <fullName evidence="2">Unannotated protein</fullName>
    </submittedName>
</protein>
<dbReference type="EMBL" id="CAEZXY010000154">
    <property type="protein sequence ID" value="CAB4725431.1"/>
    <property type="molecule type" value="Genomic_DNA"/>
</dbReference>
<dbReference type="AlphaFoldDB" id="A0A6J7LCS5"/>
<evidence type="ECO:0000313" key="1">
    <source>
        <dbReference type="EMBL" id="CAB4725431.1"/>
    </source>
</evidence>
<sequence length="143" mass="15904">MIARGFERVGKAGKDTFAFVRNKRCLSVHELWRTHNIAAVDLTDALMAKTNTEHRNATSECGDDLVGEAGIFGTTRTRTDEHTIGSEFFDLLDRERVAAMHQRVSPQLAQILDQIEDERVVVIEDKDACGHRPRTLSAGAARA</sequence>
<name>A0A6J7LCS5_9ZZZZ</name>
<gene>
    <name evidence="1" type="ORF">UFOPK2624_02001</name>
    <name evidence="2" type="ORF">UFOPK3785_01965</name>
</gene>
<proteinExistence type="predicted"/>
<organism evidence="2">
    <name type="scientific">freshwater metagenome</name>
    <dbReference type="NCBI Taxonomy" id="449393"/>
    <lineage>
        <taxon>unclassified sequences</taxon>
        <taxon>metagenomes</taxon>
        <taxon>ecological metagenomes</taxon>
    </lineage>
</organism>